<comment type="catalytic activity">
    <reaction evidence="6">
        <text>L-glutamyl-tRNA(Gln) + L-glutamine + ATP + H2O = L-glutaminyl-tRNA(Gln) + L-glutamate + ADP + phosphate + H(+)</text>
        <dbReference type="Rhea" id="RHEA:17521"/>
        <dbReference type="Rhea" id="RHEA-COMP:9681"/>
        <dbReference type="Rhea" id="RHEA-COMP:9684"/>
        <dbReference type="ChEBI" id="CHEBI:15377"/>
        <dbReference type="ChEBI" id="CHEBI:15378"/>
        <dbReference type="ChEBI" id="CHEBI:29985"/>
        <dbReference type="ChEBI" id="CHEBI:30616"/>
        <dbReference type="ChEBI" id="CHEBI:43474"/>
        <dbReference type="ChEBI" id="CHEBI:58359"/>
        <dbReference type="ChEBI" id="CHEBI:78520"/>
        <dbReference type="ChEBI" id="CHEBI:78521"/>
        <dbReference type="ChEBI" id="CHEBI:456216"/>
        <dbReference type="EC" id="6.3.5.7"/>
    </reaction>
</comment>
<evidence type="ECO:0000256" key="2">
    <source>
        <dbReference type="ARBA" id="ARBA00022741"/>
    </source>
</evidence>
<dbReference type="EMBL" id="DVLU01000029">
    <property type="protein sequence ID" value="HIT84930.1"/>
    <property type="molecule type" value="Genomic_DNA"/>
</dbReference>
<dbReference type="InterPro" id="IPR036928">
    <property type="entry name" value="AS_sf"/>
</dbReference>
<dbReference type="GO" id="GO:0030956">
    <property type="term" value="C:glutamyl-tRNA(Gln) amidotransferase complex"/>
    <property type="evidence" value="ECO:0007669"/>
    <property type="project" value="InterPro"/>
</dbReference>
<feature type="active site" description="Acyl-ester intermediate" evidence="6">
    <location>
        <position position="176"/>
    </location>
</feature>
<dbReference type="PANTHER" id="PTHR11895">
    <property type="entry name" value="TRANSAMIDASE"/>
    <property type="match status" value="1"/>
</dbReference>
<dbReference type="Gene3D" id="3.90.1300.10">
    <property type="entry name" value="Amidase signature (AS) domain"/>
    <property type="match status" value="1"/>
</dbReference>
<dbReference type="Proteomes" id="UP000824165">
    <property type="component" value="Unassembled WGS sequence"/>
</dbReference>
<keyword evidence="3 6" id="KW-0067">ATP-binding</keyword>
<keyword evidence="2 6" id="KW-0547">Nucleotide-binding</keyword>
<feature type="domain" description="Amidase" evidence="7">
    <location>
        <begin position="25"/>
        <end position="464"/>
    </location>
</feature>
<dbReference type="AlphaFoldDB" id="A0A9D1KPR3"/>
<gene>
    <name evidence="6 8" type="primary">gatA</name>
    <name evidence="8" type="ORF">IAA60_03375</name>
</gene>
<dbReference type="Pfam" id="PF01425">
    <property type="entry name" value="Amidase"/>
    <property type="match status" value="1"/>
</dbReference>
<sequence>MSKKPGIAKLRAMLDKKEISACELAGEYIKRIKAADKKINSYITVCESEAMAAAERAQKLIASGGAQPLTGIPVSVKDNICTKNIKTTCASRMLEDFVPIYDATAVKKLNGAGAVILGKTNMDEFAMGGSSQTSYYGGVKNPYDISRVPGGSSGGAAAAAAAGFCAAAIGSDTGGSVRQPASFCGVTGLKPTYGAVSRWGLIAFASSLDQIGVIAGSAEDAGIVLDCICGKDENDATSSDKAKGGCTAKTGSDISGIRIGIPKEFFGSGIDDEVRAAVMGAADYYKSLGCEIRECSIPSLEYAVSSYYLISSAEAASNLSRFDGIKFGHRSGFGEDFNELISNSRREGFGDEVKRRIMLGNYALCSGYYDDYYKKATCIRTKIISEYKAVFDECDVVITPTAPETAYKIGERENDPVKMYLADSCTVTANIAGLPAISTTCGYDKNNMPIGMSITGRAFDEQTIIAVCDRFERDFTRTEADLK</sequence>
<dbReference type="GO" id="GO:0006412">
    <property type="term" value="P:translation"/>
    <property type="evidence" value="ECO:0007669"/>
    <property type="project" value="UniProtKB-UniRule"/>
</dbReference>
<dbReference type="NCBIfam" id="TIGR00132">
    <property type="entry name" value="gatA"/>
    <property type="match status" value="1"/>
</dbReference>
<dbReference type="EC" id="6.3.5.7" evidence="6"/>
<keyword evidence="1 6" id="KW-0436">Ligase</keyword>
<evidence type="ECO:0000313" key="9">
    <source>
        <dbReference type="Proteomes" id="UP000824165"/>
    </source>
</evidence>
<evidence type="ECO:0000256" key="6">
    <source>
        <dbReference type="HAMAP-Rule" id="MF_00120"/>
    </source>
</evidence>
<feature type="active site" description="Charge relay system" evidence="6">
    <location>
        <position position="152"/>
    </location>
</feature>
<evidence type="ECO:0000259" key="7">
    <source>
        <dbReference type="Pfam" id="PF01425"/>
    </source>
</evidence>
<comment type="function">
    <text evidence="5 6">Allows the formation of correctly charged Gln-tRNA(Gln) through the transamidation of misacylated Glu-tRNA(Gln) in organisms which lack glutaminyl-tRNA synthetase. The reaction takes place in the presence of glutamine and ATP through an activated gamma-phospho-Glu-tRNA(Gln).</text>
</comment>
<organism evidence="8 9">
    <name type="scientific">Candidatus Ornithomonoglobus intestinigallinarum</name>
    <dbReference type="NCBI Taxonomy" id="2840894"/>
    <lineage>
        <taxon>Bacteria</taxon>
        <taxon>Bacillati</taxon>
        <taxon>Bacillota</taxon>
        <taxon>Clostridia</taxon>
        <taxon>Candidatus Ornithomonoglobus</taxon>
    </lineage>
</organism>
<evidence type="ECO:0000256" key="4">
    <source>
        <dbReference type="ARBA" id="ARBA00022917"/>
    </source>
</evidence>
<dbReference type="GO" id="GO:0050567">
    <property type="term" value="F:glutaminyl-tRNA synthase (glutamine-hydrolyzing) activity"/>
    <property type="evidence" value="ECO:0007669"/>
    <property type="project" value="UniProtKB-UniRule"/>
</dbReference>
<comment type="caution">
    <text evidence="8">The sequence shown here is derived from an EMBL/GenBank/DDBJ whole genome shotgun (WGS) entry which is preliminary data.</text>
</comment>
<evidence type="ECO:0000256" key="1">
    <source>
        <dbReference type="ARBA" id="ARBA00022598"/>
    </source>
</evidence>
<reference evidence="8" key="2">
    <citation type="journal article" date="2021" name="PeerJ">
        <title>Extensive microbial diversity within the chicken gut microbiome revealed by metagenomics and culture.</title>
        <authorList>
            <person name="Gilroy R."/>
            <person name="Ravi A."/>
            <person name="Getino M."/>
            <person name="Pursley I."/>
            <person name="Horton D.L."/>
            <person name="Alikhan N.F."/>
            <person name="Baker D."/>
            <person name="Gharbi K."/>
            <person name="Hall N."/>
            <person name="Watson M."/>
            <person name="Adriaenssens E.M."/>
            <person name="Foster-Nyarko E."/>
            <person name="Jarju S."/>
            <person name="Secka A."/>
            <person name="Antonio M."/>
            <person name="Oren A."/>
            <person name="Chaudhuri R.R."/>
            <person name="La Ragione R."/>
            <person name="Hildebrand F."/>
            <person name="Pallen M.J."/>
        </authorList>
    </citation>
    <scope>NUCLEOTIDE SEQUENCE</scope>
    <source>
        <strain evidence="8">CHK181-108</strain>
    </source>
</reference>
<dbReference type="InterPro" id="IPR000120">
    <property type="entry name" value="Amidase"/>
</dbReference>
<protein>
    <recommendedName>
        <fullName evidence="6">Glutamyl-tRNA(Gln) amidotransferase subunit A</fullName>
        <shortName evidence="6">Glu-ADT subunit A</shortName>
        <ecNumber evidence="6">6.3.5.7</ecNumber>
    </recommendedName>
</protein>
<accession>A0A9D1KPR3</accession>
<dbReference type="GO" id="GO:0005524">
    <property type="term" value="F:ATP binding"/>
    <property type="evidence" value="ECO:0007669"/>
    <property type="project" value="UniProtKB-KW"/>
</dbReference>
<reference evidence="8" key="1">
    <citation type="submission" date="2020-10" db="EMBL/GenBank/DDBJ databases">
        <authorList>
            <person name="Gilroy R."/>
        </authorList>
    </citation>
    <scope>NUCLEOTIDE SEQUENCE</scope>
    <source>
        <strain evidence="8">CHK181-108</strain>
    </source>
</reference>
<comment type="subunit">
    <text evidence="6">Heterotrimer of A, B and C subunits.</text>
</comment>
<comment type="similarity">
    <text evidence="6">Belongs to the amidase family. GatA subfamily.</text>
</comment>
<dbReference type="HAMAP" id="MF_00120">
    <property type="entry name" value="GatA"/>
    <property type="match status" value="1"/>
</dbReference>
<evidence type="ECO:0000313" key="8">
    <source>
        <dbReference type="EMBL" id="HIT84930.1"/>
    </source>
</evidence>
<keyword evidence="4 6" id="KW-0648">Protein biosynthesis</keyword>
<dbReference type="SUPFAM" id="SSF75304">
    <property type="entry name" value="Amidase signature (AS) enzymes"/>
    <property type="match status" value="1"/>
</dbReference>
<evidence type="ECO:0000256" key="3">
    <source>
        <dbReference type="ARBA" id="ARBA00022840"/>
    </source>
</evidence>
<dbReference type="PANTHER" id="PTHR11895:SF151">
    <property type="entry name" value="GLUTAMYL-TRNA(GLN) AMIDOTRANSFERASE SUBUNIT A"/>
    <property type="match status" value="1"/>
</dbReference>
<name>A0A9D1KPR3_9FIRM</name>
<dbReference type="InterPro" id="IPR023631">
    <property type="entry name" value="Amidase_dom"/>
</dbReference>
<evidence type="ECO:0000256" key="5">
    <source>
        <dbReference type="ARBA" id="ARBA00025295"/>
    </source>
</evidence>
<dbReference type="InterPro" id="IPR004412">
    <property type="entry name" value="GatA"/>
</dbReference>
<feature type="active site" description="Charge relay system" evidence="6">
    <location>
        <position position="77"/>
    </location>
</feature>
<proteinExistence type="inferred from homology"/>